<evidence type="ECO:0000313" key="2">
    <source>
        <dbReference type="EMBL" id="MCO6407226.1"/>
    </source>
</evidence>
<evidence type="ECO:0008006" key="4">
    <source>
        <dbReference type="Google" id="ProtNLM"/>
    </source>
</evidence>
<evidence type="ECO:0000313" key="3">
    <source>
        <dbReference type="Proteomes" id="UP001320715"/>
    </source>
</evidence>
<proteinExistence type="predicted"/>
<name>A0ABT1CPA8_9HYPH</name>
<sequence>MTPLLFHRWNSAFLALFIILHFATHLTGVAGIEAYNTVQSALRLIYRNPVVEPFLLLSVVLQIGIGLLLLIRKTRRGLRGRWAYAQVISGFIVLFFLAQHLSAMALARWVEGLDTNFYWPASVMSGAPFIWYFLPYYFLGVVALFVHLGCGIRLALFRSNLRSYATIGFWALSALGLAMAVTINLTLMGVFFEIELPPAWLTYLQGFVAGYTQ</sequence>
<feature type="transmembrane region" description="Helical" evidence="1">
    <location>
        <begin position="50"/>
        <end position="71"/>
    </location>
</feature>
<dbReference type="RefSeq" id="WP_252914635.1">
    <property type="nucleotide sequence ID" value="NZ_JAAAML010000001.1"/>
</dbReference>
<keyword evidence="1" id="KW-0812">Transmembrane</keyword>
<gene>
    <name evidence="2" type="ORF">GTW23_03480</name>
</gene>
<dbReference type="EMBL" id="JAAAML010000001">
    <property type="protein sequence ID" value="MCO6407226.1"/>
    <property type="molecule type" value="Genomic_DNA"/>
</dbReference>
<protein>
    <recommendedName>
        <fullName evidence="4">Succinate dehydrogenase</fullName>
    </recommendedName>
</protein>
<feature type="transmembrane region" description="Helical" evidence="1">
    <location>
        <begin position="83"/>
        <end position="109"/>
    </location>
</feature>
<reference evidence="2 3" key="1">
    <citation type="submission" date="2020-01" db="EMBL/GenBank/DDBJ databases">
        <title>Genomes of bacteria type strains.</title>
        <authorList>
            <person name="Chen J."/>
            <person name="Zhu S."/>
            <person name="Yang J."/>
        </authorList>
    </citation>
    <scope>NUCLEOTIDE SEQUENCE [LARGE SCALE GENOMIC DNA]</scope>
    <source>
        <strain evidence="2 3">DSM 16655</strain>
    </source>
</reference>
<feature type="transmembrane region" description="Helical" evidence="1">
    <location>
        <begin position="129"/>
        <end position="156"/>
    </location>
</feature>
<dbReference type="InterPro" id="IPR034804">
    <property type="entry name" value="SQR/QFR_C/D"/>
</dbReference>
<keyword evidence="1" id="KW-1133">Transmembrane helix</keyword>
<keyword evidence="1" id="KW-0472">Membrane</keyword>
<dbReference type="Proteomes" id="UP001320715">
    <property type="component" value="Unassembled WGS sequence"/>
</dbReference>
<dbReference type="SUPFAM" id="SSF81343">
    <property type="entry name" value="Fumarate reductase respiratory complex transmembrane subunits"/>
    <property type="match status" value="1"/>
</dbReference>
<accession>A0ABT1CPA8</accession>
<keyword evidence="3" id="KW-1185">Reference proteome</keyword>
<evidence type="ECO:0000256" key="1">
    <source>
        <dbReference type="SAM" id="Phobius"/>
    </source>
</evidence>
<dbReference type="Gene3D" id="1.20.1300.10">
    <property type="entry name" value="Fumarate reductase/succinate dehydrogenase, transmembrane subunit"/>
    <property type="match status" value="1"/>
</dbReference>
<feature type="transmembrane region" description="Helical" evidence="1">
    <location>
        <begin position="168"/>
        <end position="192"/>
    </location>
</feature>
<organism evidence="2 3">
    <name type="scientific">Hoeflea alexandrii</name>
    <dbReference type="NCBI Taxonomy" id="288436"/>
    <lineage>
        <taxon>Bacteria</taxon>
        <taxon>Pseudomonadati</taxon>
        <taxon>Pseudomonadota</taxon>
        <taxon>Alphaproteobacteria</taxon>
        <taxon>Hyphomicrobiales</taxon>
        <taxon>Rhizobiaceae</taxon>
        <taxon>Hoeflea</taxon>
    </lineage>
</organism>
<comment type="caution">
    <text evidence="2">The sequence shown here is derived from an EMBL/GenBank/DDBJ whole genome shotgun (WGS) entry which is preliminary data.</text>
</comment>